<evidence type="ECO:0000313" key="2">
    <source>
        <dbReference type="Proteomes" id="UP000435112"/>
    </source>
</evidence>
<protein>
    <submittedName>
        <fullName evidence="1">Uncharacterized protein</fullName>
    </submittedName>
</protein>
<dbReference type="AlphaFoldDB" id="A0A6A3K603"/>
<sequence>MSRCRRLQINRRSRSISSAVLTAGSPTWMTSSVTSSVDCVTSGSTAISISTSSALRSPPS</sequence>
<name>A0A6A3K603_9STRA</name>
<evidence type="ECO:0000313" key="1">
    <source>
        <dbReference type="EMBL" id="KAE9003060.1"/>
    </source>
</evidence>
<reference evidence="1 2" key="1">
    <citation type="submission" date="2018-09" db="EMBL/GenBank/DDBJ databases">
        <title>Genomic investigation of the strawberry pathogen Phytophthora fragariae indicates pathogenicity is determined by transcriptional variation in three key races.</title>
        <authorList>
            <person name="Adams T.M."/>
            <person name="Armitage A.D."/>
            <person name="Sobczyk M.K."/>
            <person name="Bates H.J."/>
            <person name="Dunwell J.M."/>
            <person name="Nellist C.F."/>
            <person name="Harrison R.J."/>
        </authorList>
    </citation>
    <scope>NUCLEOTIDE SEQUENCE [LARGE SCALE GENOMIC DNA]</scope>
    <source>
        <strain evidence="1 2">SCRP324</strain>
    </source>
</reference>
<comment type="caution">
    <text evidence="1">The sequence shown here is derived from an EMBL/GenBank/DDBJ whole genome shotgun (WGS) entry which is preliminary data.</text>
</comment>
<accession>A0A6A3K603</accession>
<gene>
    <name evidence="1" type="ORF">PR002_g17449</name>
</gene>
<proteinExistence type="predicted"/>
<dbReference type="Proteomes" id="UP000435112">
    <property type="component" value="Unassembled WGS sequence"/>
</dbReference>
<dbReference type="EMBL" id="QXFU01001407">
    <property type="protein sequence ID" value="KAE9003060.1"/>
    <property type="molecule type" value="Genomic_DNA"/>
</dbReference>
<organism evidence="1 2">
    <name type="scientific">Phytophthora rubi</name>
    <dbReference type="NCBI Taxonomy" id="129364"/>
    <lineage>
        <taxon>Eukaryota</taxon>
        <taxon>Sar</taxon>
        <taxon>Stramenopiles</taxon>
        <taxon>Oomycota</taxon>
        <taxon>Peronosporomycetes</taxon>
        <taxon>Peronosporales</taxon>
        <taxon>Peronosporaceae</taxon>
        <taxon>Phytophthora</taxon>
    </lineage>
</organism>